<dbReference type="Pfam" id="PF13439">
    <property type="entry name" value="Glyco_transf_4"/>
    <property type="match status" value="1"/>
</dbReference>
<dbReference type="Gene3D" id="3.40.50.2000">
    <property type="entry name" value="Glycogen Phosphorylase B"/>
    <property type="match status" value="2"/>
</dbReference>
<dbReference type="Proteomes" id="UP000321513">
    <property type="component" value="Unassembled WGS sequence"/>
</dbReference>
<accession>A0A512BD97</accession>
<comment type="caution">
    <text evidence="3">The sequence shown here is derived from an EMBL/GenBank/DDBJ whole genome shotgun (WGS) entry which is preliminary data.</text>
</comment>
<sequence>MRIVSVNVHYQDKLGYQDYYLGKAWKKMGHEVHFISSDVHFDFPDYDNTIKHIIGEKYVGLGLYLNDYGVPVHRLKGTSKKRTGFIWLKGFKEKVFELKPDILVLHGILSYQTMRATFWASKLNCRIIVDDHTTSFLLGKDMKRRLLYSVFRRLFATRIEKMSEKVIGVSTTIVDVIKDHFGIHGPKVQMIPLGADVDLFHKSAEVRNEGRKLVEALPNELVVLYTGKMYEDKKVHLIIDALNDDTITIDKSIVIVLVGNASASYKLILDKSISKSKWRVEQISTVPQEKLPLFYNAADIAVWPGSLTTSTIDASACGCPIIISNQMPERTKYENGFMIEDGNLEQLKEALLKLLHSPILRREMGDNGVRYVESELSWHIIAKKFIA</sequence>
<evidence type="ECO:0000259" key="1">
    <source>
        <dbReference type="Pfam" id="PF00534"/>
    </source>
</evidence>
<evidence type="ECO:0008006" key="5">
    <source>
        <dbReference type="Google" id="ProtNLM"/>
    </source>
</evidence>
<evidence type="ECO:0000313" key="4">
    <source>
        <dbReference type="Proteomes" id="UP000321513"/>
    </source>
</evidence>
<proteinExistence type="predicted"/>
<dbReference type="Pfam" id="PF00534">
    <property type="entry name" value="Glycos_transf_1"/>
    <property type="match status" value="1"/>
</dbReference>
<reference evidence="3 4" key="1">
    <citation type="submission" date="2019-07" db="EMBL/GenBank/DDBJ databases">
        <title>Whole genome shotgun sequence of Segetibacter aerophilus NBRC 106135.</title>
        <authorList>
            <person name="Hosoyama A."/>
            <person name="Uohara A."/>
            <person name="Ohji S."/>
            <person name="Ichikawa N."/>
        </authorList>
    </citation>
    <scope>NUCLEOTIDE SEQUENCE [LARGE SCALE GENOMIC DNA]</scope>
    <source>
        <strain evidence="3 4">NBRC 106135</strain>
    </source>
</reference>
<gene>
    <name evidence="3" type="ORF">SAE01_24000</name>
</gene>
<name>A0A512BD97_9BACT</name>
<feature type="domain" description="Glycosyl transferase family 1" evidence="1">
    <location>
        <begin position="218"/>
        <end position="368"/>
    </location>
</feature>
<dbReference type="SUPFAM" id="SSF53756">
    <property type="entry name" value="UDP-Glycosyltransferase/glycogen phosphorylase"/>
    <property type="match status" value="1"/>
</dbReference>
<dbReference type="InterPro" id="IPR050194">
    <property type="entry name" value="Glycosyltransferase_grp1"/>
</dbReference>
<dbReference type="RefSeq" id="WP_147204017.1">
    <property type="nucleotide sequence ID" value="NZ_BJYT01000008.1"/>
</dbReference>
<evidence type="ECO:0000313" key="3">
    <source>
        <dbReference type="EMBL" id="GEO09904.1"/>
    </source>
</evidence>
<keyword evidence="4" id="KW-1185">Reference proteome</keyword>
<protein>
    <recommendedName>
        <fullName evidence="5">Glycosyl transferase family 1</fullName>
    </recommendedName>
</protein>
<dbReference type="InterPro" id="IPR001296">
    <property type="entry name" value="Glyco_trans_1"/>
</dbReference>
<feature type="domain" description="Glycosyltransferase subfamily 4-like N-terminal" evidence="2">
    <location>
        <begin position="19"/>
        <end position="198"/>
    </location>
</feature>
<evidence type="ECO:0000259" key="2">
    <source>
        <dbReference type="Pfam" id="PF13439"/>
    </source>
</evidence>
<organism evidence="3 4">
    <name type="scientific">Segetibacter aerophilus</name>
    <dbReference type="NCBI Taxonomy" id="670293"/>
    <lineage>
        <taxon>Bacteria</taxon>
        <taxon>Pseudomonadati</taxon>
        <taxon>Bacteroidota</taxon>
        <taxon>Chitinophagia</taxon>
        <taxon>Chitinophagales</taxon>
        <taxon>Chitinophagaceae</taxon>
        <taxon>Segetibacter</taxon>
    </lineage>
</organism>
<dbReference type="PANTHER" id="PTHR45947:SF3">
    <property type="entry name" value="SULFOQUINOVOSYL TRANSFERASE SQD2"/>
    <property type="match status" value="1"/>
</dbReference>
<dbReference type="PANTHER" id="PTHR45947">
    <property type="entry name" value="SULFOQUINOVOSYL TRANSFERASE SQD2"/>
    <property type="match status" value="1"/>
</dbReference>
<dbReference type="GO" id="GO:0016758">
    <property type="term" value="F:hexosyltransferase activity"/>
    <property type="evidence" value="ECO:0007669"/>
    <property type="project" value="TreeGrafter"/>
</dbReference>
<dbReference type="CDD" id="cd03801">
    <property type="entry name" value="GT4_PimA-like"/>
    <property type="match status" value="1"/>
</dbReference>
<dbReference type="EMBL" id="BJYT01000008">
    <property type="protein sequence ID" value="GEO09904.1"/>
    <property type="molecule type" value="Genomic_DNA"/>
</dbReference>
<dbReference type="AlphaFoldDB" id="A0A512BD97"/>
<dbReference type="InterPro" id="IPR028098">
    <property type="entry name" value="Glyco_trans_4-like_N"/>
</dbReference>
<dbReference type="OrthoDB" id="9816424at2"/>